<keyword evidence="12 20" id="KW-0521">NADP</keyword>
<evidence type="ECO:0000256" key="15">
    <source>
        <dbReference type="ARBA" id="ARBA00023002"/>
    </source>
</evidence>
<dbReference type="SUPFAM" id="SSF56176">
    <property type="entry name" value="FAD-binding/transporter-associated domain-like"/>
    <property type="match status" value="1"/>
</dbReference>
<feature type="active site" evidence="20">
    <location>
        <position position="167"/>
    </location>
</feature>
<dbReference type="GO" id="GO:0051301">
    <property type="term" value="P:cell division"/>
    <property type="evidence" value="ECO:0007669"/>
    <property type="project" value="UniProtKB-KW"/>
</dbReference>
<evidence type="ECO:0000256" key="3">
    <source>
        <dbReference type="ARBA" id="ARBA00004496"/>
    </source>
</evidence>
<evidence type="ECO:0000256" key="20">
    <source>
        <dbReference type="HAMAP-Rule" id="MF_00037"/>
    </source>
</evidence>
<evidence type="ECO:0000256" key="1">
    <source>
        <dbReference type="ARBA" id="ARBA00001974"/>
    </source>
</evidence>
<evidence type="ECO:0000256" key="8">
    <source>
        <dbReference type="ARBA" id="ARBA00022490"/>
    </source>
</evidence>
<dbReference type="Pfam" id="PF02873">
    <property type="entry name" value="MurB_C"/>
    <property type="match status" value="1"/>
</dbReference>
<evidence type="ECO:0000256" key="7">
    <source>
        <dbReference type="ARBA" id="ARBA00015188"/>
    </source>
</evidence>
<feature type="domain" description="FAD-binding PCMH-type" evidence="21">
    <location>
        <begin position="23"/>
        <end position="190"/>
    </location>
</feature>
<keyword evidence="10 20" id="KW-0285">Flavoprotein</keyword>
<keyword evidence="9 20" id="KW-0132">Cell division</keyword>
<evidence type="ECO:0000256" key="2">
    <source>
        <dbReference type="ARBA" id="ARBA00003921"/>
    </source>
</evidence>
<protein>
    <recommendedName>
        <fullName evidence="7 20">UDP-N-acetylenolpyruvoylglucosamine reductase</fullName>
        <ecNumber evidence="6 20">1.3.1.98</ecNumber>
    </recommendedName>
    <alternativeName>
        <fullName evidence="18 20">UDP-N-acetylmuramate dehydrogenase</fullName>
    </alternativeName>
</protein>
<dbReference type="Gene3D" id="3.90.78.10">
    <property type="entry name" value="UDP-N-acetylenolpyruvoylglucosamine reductase, C-terminal domain"/>
    <property type="match status" value="1"/>
</dbReference>
<dbReference type="NCBIfam" id="TIGR00179">
    <property type="entry name" value="murB"/>
    <property type="match status" value="1"/>
</dbReference>
<keyword evidence="13 20" id="KW-0133">Cell shape</keyword>
<keyword evidence="16 20" id="KW-0131">Cell cycle</keyword>
<sequence>MQQITQIKNIQENASLEKLNTFGVLVKSRYLFSLDNLTLLPLLKHLPKPHLILGGGSNILFTKDFLGTVILNRLLGIEVVEECVDSVVVKAMAGEEWHAFVLQMNRRRYLGLEYLSLIPGKVGAAPVQNIGAYGAEVKDFITEVEVYDFHDDKIKRLDNKACGFAYRDSLFKQEKGRYLILSVTFRLLKKMQPKISYRALQEYFEAKGEDLENLSMSDVMNAVIAVRSSKLPDPNLIGNAGSFFKNPIVTEAELQRIKLKYPNLITYPDQHGFYKLAAGQLIELSGYKGLYEDGVGMYEKQALVLVNMGCNDGEILWSHALKVQAGVFDKFGVMLEPEPLIL</sequence>
<evidence type="ECO:0000256" key="13">
    <source>
        <dbReference type="ARBA" id="ARBA00022960"/>
    </source>
</evidence>
<evidence type="ECO:0000256" key="4">
    <source>
        <dbReference type="ARBA" id="ARBA00004752"/>
    </source>
</evidence>
<dbReference type="RefSeq" id="WP_109235224.1">
    <property type="nucleotide sequence ID" value="NZ_BMXZ01000007.1"/>
</dbReference>
<keyword evidence="8 20" id="KW-0963">Cytoplasm</keyword>
<keyword evidence="11 20" id="KW-0274">FAD</keyword>
<comment type="caution">
    <text evidence="22">The sequence shown here is derived from an EMBL/GenBank/DDBJ whole genome shotgun (WGS) entry which is preliminary data.</text>
</comment>
<evidence type="ECO:0000256" key="19">
    <source>
        <dbReference type="ARBA" id="ARBA00048914"/>
    </source>
</evidence>
<dbReference type="NCBIfam" id="NF000755">
    <property type="entry name" value="PRK00046.1"/>
    <property type="match status" value="1"/>
</dbReference>
<evidence type="ECO:0000259" key="21">
    <source>
        <dbReference type="PROSITE" id="PS51387"/>
    </source>
</evidence>
<comment type="pathway">
    <text evidence="4 20">Cell wall biogenesis; peptidoglycan biosynthesis.</text>
</comment>
<dbReference type="InterPro" id="IPR016169">
    <property type="entry name" value="FAD-bd_PCMH_sub2"/>
</dbReference>
<reference evidence="22 23" key="1">
    <citation type="journal article" date="2018" name="Genome Announc.">
        <title>Ignatzschineria cameli sp. nov., isolated from necrotic foot tissue of dromedaries (Camelus dromedarius) and associated maggots (Wohlfahrtia species) in Dubai.</title>
        <authorList>
            <person name="Tsang C.C."/>
            <person name="Tang J.Y."/>
            <person name="Fong J.Y."/>
            <person name="Kinne J."/>
            <person name="Lee H.H."/>
            <person name="Joseph M."/>
            <person name="Jose S."/>
            <person name="Schuster R.K."/>
            <person name="Tang Y."/>
            <person name="Sivakumar S."/>
            <person name="Chen J.H."/>
            <person name="Teng J.L."/>
            <person name="Lau S.K."/>
            <person name="Wernery U."/>
            <person name="Woo P.C."/>
        </authorList>
    </citation>
    <scope>NUCLEOTIDE SEQUENCE [LARGE SCALE GENOMIC DNA]</scope>
    <source>
        <strain evidence="22 23">KCTC 22643</strain>
    </source>
</reference>
<evidence type="ECO:0000256" key="17">
    <source>
        <dbReference type="ARBA" id="ARBA00023316"/>
    </source>
</evidence>
<keyword evidence="15 20" id="KW-0560">Oxidoreductase</keyword>
<dbReference type="InterPro" id="IPR016167">
    <property type="entry name" value="FAD-bd_PCMH_sub1"/>
</dbReference>
<dbReference type="InterPro" id="IPR006094">
    <property type="entry name" value="Oxid_FAD_bind_N"/>
</dbReference>
<dbReference type="InterPro" id="IPR036318">
    <property type="entry name" value="FAD-bd_PCMH-like_sf"/>
</dbReference>
<dbReference type="PANTHER" id="PTHR21071">
    <property type="entry name" value="UDP-N-ACETYLENOLPYRUVOYLGLUCOSAMINE REDUCTASE"/>
    <property type="match status" value="1"/>
</dbReference>
<comment type="function">
    <text evidence="2 20">Cell wall formation.</text>
</comment>
<evidence type="ECO:0000256" key="5">
    <source>
        <dbReference type="ARBA" id="ARBA00010485"/>
    </source>
</evidence>
<name>A0A2U2APX1_9GAMM</name>
<dbReference type="PROSITE" id="PS51387">
    <property type="entry name" value="FAD_PCMH"/>
    <property type="match status" value="1"/>
</dbReference>
<evidence type="ECO:0000256" key="12">
    <source>
        <dbReference type="ARBA" id="ARBA00022857"/>
    </source>
</evidence>
<keyword evidence="14 20" id="KW-0573">Peptidoglycan synthesis</keyword>
<comment type="cofactor">
    <cofactor evidence="1 20">
        <name>FAD</name>
        <dbReference type="ChEBI" id="CHEBI:57692"/>
    </cofactor>
</comment>
<evidence type="ECO:0000256" key="18">
    <source>
        <dbReference type="ARBA" id="ARBA00031026"/>
    </source>
</evidence>
<comment type="catalytic activity">
    <reaction evidence="19 20">
        <text>UDP-N-acetyl-alpha-D-muramate + NADP(+) = UDP-N-acetyl-3-O-(1-carboxyvinyl)-alpha-D-glucosamine + NADPH + H(+)</text>
        <dbReference type="Rhea" id="RHEA:12248"/>
        <dbReference type="ChEBI" id="CHEBI:15378"/>
        <dbReference type="ChEBI" id="CHEBI:57783"/>
        <dbReference type="ChEBI" id="CHEBI:58349"/>
        <dbReference type="ChEBI" id="CHEBI:68483"/>
        <dbReference type="ChEBI" id="CHEBI:70757"/>
        <dbReference type="EC" id="1.3.1.98"/>
    </reaction>
</comment>
<evidence type="ECO:0000313" key="23">
    <source>
        <dbReference type="Proteomes" id="UP000244948"/>
    </source>
</evidence>
<evidence type="ECO:0000256" key="14">
    <source>
        <dbReference type="ARBA" id="ARBA00022984"/>
    </source>
</evidence>
<proteinExistence type="inferred from homology"/>
<dbReference type="InterPro" id="IPR036635">
    <property type="entry name" value="MurB_C_sf"/>
</dbReference>
<dbReference type="Gene3D" id="3.30.465.10">
    <property type="match status" value="1"/>
</dbReference>
<dbReference type="PANTHER" id="PTHR21071:SF4">
    <property type="entry name" value="UDP-N-ACETYLENOLPYRUVOYLGLUCOSAMINE REDUCTASE"/>
    <property type="match status" value="1"/>
</dbReference>
<accession>A0A2U2APX1</accession>
<dbReference type="GO" id="GO:0008360">
    <property type="term" value="P:regulation of cell shape"/>
    <property type="evidence" value="ECO:0007669"/>
    <property type="project" value="UniProtKB-KW"/>
</dbReference>
<dbReference type="HAMAP" id="MF_00037">
    <property type="entry name" value="MurB"/>
    <property type="match status" value="1"/>
</dbReference>
<evidence type="ECO:0000256" key="9">
    <source>
        <dbReference type="ARBA" id="ARBA00022618"/>
    </source>
</evidence>
<dbReference type="GO" id="GO:0005829">
    <property type="term" value="C:cytosol"/>
    <property type="evidence" value="ECO:0007669"/>
    <property type="project" value="TreeGrafter"/>
</dbReference>
<evidence type="ECO:0000256" key="6">
    <source>
        <dbReference type="ARBA" id="ARBA00012518"/>
    </source>
</evidence>
<evidence type="ECO:0000256" key="16">
    <source>
        <dbReference type="ARBA" id="ARBA00023306"/>
    </source>
</evidence>
<dbReference type="SUPFAM" id="SSF56194">
    <property type="entry name" value="Uridine diphospho-N-Acetylenolpyruvylglucosamine reductase, MurB, C-terminal domain"/>
    <property type="match status" value="1"/>
</dbReference>
<dbReference type="GO" id="GO:0071949">
    <property type="term" value="F:FAD binding"/>
    <property type="evidence" value="ECO:0007669"/>
    <property type="project" value="InterPro"/>
</dbReference>
<feature type="active site" evidence="20">
    <location>
        <position position="338"/>
    </location>
</feature>
<comment type="similarity">
    <text evidence="5 20">Belongs to the MurB family.</text>
</comment>
<dbReference type="InterPro" id="IPR003170">
    <property type="entry name" value="MurB"/>
</dbReference>
<dbReference type="InterPro" id="IPR011601">
    <property type="entry name" value="MurB_C"/>
</dbReference>
<dbReference type="Gene3D" id="3.30.43.10">
    <property type="entry name" value="Uridine Diphospho-n-acetylenolpyruvylglucosamine Reductase, domain 2"/>
    <property type="match status" value="1"/>
</dbReference>
<dbReference type="UniPathway" id="UPA00219"/>
<keyword evidence="17 20" id="KW-0961">Cell wall biogenesis/degradation</keyword>
<evidence type="ECO:0000313" key="22">
    <source>
        <dbReference type="EMBL" id="PWD85562.1"/>
    </source>
</evidence>
<dbReference type="Proteomes" id="UP000244948">
    <property type="component" value="Unassembled WGS sequence"/>
</dbReference>
<dbReference type="GO" id="GO:0071555">
    <property type="term" value="P:cell wall organization"/>
    <property type="evidence" value="ECO:0007669"/>
    <property type="project" value="UniProtKB-KW"/>
</dbReference>
<dbReference type="GO" id="GO:0008762">
    <property type="term" value="F:UDP-N-acetylmuramate dehydrogenase activity"/>
    <property type="evidence" value="ECO:0007669"/>
    <property type="project" value="UniProtKB-UniRule"/>
</dbReference>
<organism evidence="22 23">
    <name type="scientific">Ignatzschineria indica</name>
    <dbReference type="NCBI Taxonomy" id="472583"/>
    <lineage>
        <taxon>Bacteria</taxon>
        <taxon>Pseudomonadati</taxon>
        <taxon>Pseudomonadota</taxon>
        <taxon>Gammaproteobacteria</taxon>
        <taxon>Cardiobacteriales</taxon>
        <taxon>Ignatzschineriaceae</taxon>
        <taxon>Ignatzschineria</taxon>
    </lineage>
</organism>
<evidence type="ECO:0000256" key="11">
    <source>
        <dbReference type="ARBA" id="ARBA00022827"/>
    </source>
</evidence>
<keyword evidence="23" id="KW-1185">Reference proteome</keyword>
<dbReference type="EC" id="1.3.1.98" evidence="6 20"/>
<feature type="active site" description="Proton donor" evidence="20">
    <location>
        <position position="242"/>
    </location>
</feature>
<gene>
    <name evidence="20" type="primary">murB</name>
    <name evidence="22" type="ORF">DC082_00075</name>
</gene>
<comment type="subcellular location">
    <subcellularLocation>
        <location evidence="3 20">Cytoplasm</location>
    </subcellularLocation>
</comment>
<dbReference type="EMBL" id="QEWR01000001">
    <property type="protein sequence ID" value="PWD85562.1"/>
    <property type="molecule type" value="Genomic_DNA"/>
</dbReference>
<evidence type="ECO:0000256" key="10">
    <source>
        <dbReference type="ARBA" id="ARBA00022630"/>
    </source>
</evidence>
<dbReference type="AlphaFoldDB" id="A0A2U2APX1"/>
<dbReference type="GO" id="GO:0009252">
    <property type="term" value="P:peptidoglycan biosynthetic process"/>
    <property type="evidence" value="ECO:0007669"/>
    <property type="project" value="UniProtKB-UniRule"/>
</dbReference>
<dbReference type="InterPro" id="IPR016166">
    <property type="entry name" value="FAD-bd_PCMH"/>
</dbReference>
<dbReference type="Pfam" id="PF01565">
    <property type="entry name" value="FAD_binding_4"/>
    <property type="match status" value="1"/>
</dbReference>